<dbReference type="Pfam" id="PF06062">
    <property type="entry name" value="UPF0231"/>
    <property type="match status" value="1"/>
</dbReference>
<reference evidence="2 3" key="1">
    <citation type="submission" date="2019-03" db="EMBL/GenBank/DDBJ databases">
        <title>Genomic Encyclopedia of Type Strains, Phase IV (KMG-IV): sequencing the most valuable type-strain genomes for metagenomic binning, comparative biology and taxonomic classification.</title>
        <authorList>
            <person name="Goeker M."/>
        </authorList>
    </citation>
    <scope>NUCLEOTIDE SEQUENCE [LARGE SCALE GENOMIC DNA]</scope>
    <source>
        <strain evidence="2 3">DSM 18577</strain>
    </source>
</reference>
<name>A0A4R1K1V2_9GAMM</name>
<sequence length="141" mass="16381">MIKPTVRLAFCYLPIKHARVKVPRFKQHQSIMDIELTYLDDGSFSIDCGDEHRPLAMWLEQSWQDQNFQCQLQKSRCVEHLPMVIQGIEFSAQIDADEVIIYAHHNERVEPTDDNGDSLVALDVEALCGYDDYIHLLDYLN</sequence>
<proteinExistence type="inferred from homology"/>
<comment type="similarity">
    <text evidence="1">Belongs to the UPF0231 family.</text>
</comment>
<keyword evidence="3" id="KW-1185">Reference proteome</keyword>
<accession>A0A4R1K1V2</accession>
<evidence type="ECO:0000256" key="1">
    <source>
        <dbReference type="ARBA" id="ARBA00005367"/>
    </source>
</evidence>
<dbReference type="InterPro" id="IPR008249">
    <property type="entry name" value="UPF0231"/>
</dbReference>
<evidence type="ECO:0000313" key="2">
    <source>
        <dbReference type="EMBL" id="TCK57988.1"/>
    </source>
</evidence>
<dbReference type="AlphaFoldDB" id="A0A4R1K1V2"/>
<protein>
    <submittedName>
        <fullName evidence="2">Uncharacterized protein YacL (UPF0231 family)</fullName>
    </submittedName>
</protein>
<gene>
    <name evidence="2" type="ORF">EV690_1692</name>
</gene>
<dbReference type="EMBL" id="SMGD01000012">
    <property type="protein sequence ID" value="TCK57988.1"/>
    <property type="molecule type" value="Genomic_DNA"/>
</dbReference>
<organism evidence="2 3">
    <name type="scientific">Celerinatantimonas diazotrophica</name>
    <dbReference type="NCBI Taxonomy" id="412034"/>
    <lineage>
        <taxon>Bacteria</taxon>
        <taxon>Pseudomonadati</taxon>
        <taxon>Pseudomonadota</taxon>
        <taxon>Gammaproteobacteria</taxon>
        <taxon>Celerinatantimonadaceae</taxon>
        <taxon>Celerinatantimonas</taxon>
    </lineage>
</organism>
<dbReference type="OrthoDB" id="5739292at2"/>
<comment type="caution">
    <text evidence="2">The sequence shown here is derived from an EMBL/GenBank/DDBJ whole genome shotgun (WGS) entry which is preliminary data.</text>
</comment>
<evidence type="ECO:0000313" key="3">
    <source>
        <dbReference type="Proteomes" id="UP000295565"/>
    </source>
</evidence>
<dbReference type="Proteomes" id="UP000295565">
    <property type="component" value="Unassembled WGS sequence"/>
</dbReference>